<evidence type="ECO:0000313" key="3">
    <source>
        <dbReference type="Proteomes" id="UP000011575"/>
    </source>
</evidence>
<keyword evidence="1" id="KW-0812">Transmembrane</keyword>
<accession>M0P788</accession>
<dbReference type="RefSeq" id="WP_008001721.1">
    <property type="nucleotide sequence ID" value="NZ_AOJI01000029.1"/>
</dbReference>
<protein>
    <submittedName>
        <fullName evidence="2">Uncharacterized protein</fullName>
    </submittedName>
</protein>
<organism evidence="2 3">
    <name type="scientific">Halorubrum aidingense JCM 13560</name>
    <dbReference type="NCBI Taxonomy" id="1230454"/>
    <lineage>
        <taxon>Archaea</taxon>
        <taxon>Methanobacteriati</taxon>
        <taxon>Methanobacteriota</taxon>
        <taxon>Stenosarchaea group</taxon>
        <taxon>Halobacteria</taxon>
        <taxon>Halobacteriales</taxon>
        <taxon>Haloferacaceae</taxon>
        <taxon>Halorubrum</taxon>
    </lineage>
</organism>
<dbReference type="InterPro" id="IPR006311">
    <property type="entry name" value="TAT_signal"/>
</dbReference>
<evidence type="ECO:0000256" key="1">
    <source>
        <dbReference type="SAM" id="Phobius"/>
    </source>
</evidence>
<feature type="transmembrane region" description="Helical" evidence="1">
    <location>
        <begin position="53"/>
        <end position="75"/>
    </location>
</feature>
<feature type="transmembrane region" description="Helical" evidence="1">
    <location>
        <begin position="149"/>
        <end position="166"/>
    </location>
</feature>
<dbReference type="AlphaFoldDB" id="M0P788"/>
<evidence type="ECO:0000313" key="2">
    <source>
        <dbReference type="EMBL" id="EMA65992.1"/>
    </source>
</evidence>
<dbReference type="EMBL" id="AOJI01000029">
    <property type="protein sequence ID" value="EMA65992.1"/>
    <property type="molecule type" value="Genomic_DNA"/>
</dbReference>
<sequence length="197" mass="19005">MAPSRRRLLGVALLAVAAAIFSLASTVTPGFVPGVETASDLPPFITPSPFSTFAAPALLAIGSVLLVAGAAGLAAVDLSARLALLAPVIGVLVALGFALGFARDPVASLHAVVESGTLATVRSGTPAAAGAAFGSAVAPVVRAATTEDTVALLVGAALLLAAVAAVPGSVFALVSGGVAGALAVGALWVVDPVTWRP</sequence>
<feature type="transmembrane region" description="Helical" evidence="1">
    <location>
        <begin position="82"/>
        <end position="102"/>
    </location>
</feature>
<keyword evidence="1" id="KW-1133">Transmembrane helix</keyword>
<dbReference type="PATRIC" id="fig|1230454.4.peg.2508"/>
<reference evidence="2 3" key="1">
    <citation type="journal article" date="2014" name="PLoS Genet.">
        <title>Phylogenetically driven sequencing of extremely halophilic archaea reveals strategies for static and dynamic osmo-response.</title>
        <authorList>
            <person name="Becker E.A."/>
            <person name="Seitzer P.M."/>
            <person name="Tritt A."/>
            <person name="Larsen D."/>
            <person name="Krusor M."/>
            <person name="Yao A.I."/>
            <person name="Wu D."/>
            <person name="Madern D."/>
            <person name="Eisen J.A."/>
            <person name="Darling A.E."/>
            <person name="Facciotti M.T."/>
        </authorList>
    </citation>
    <scope>NUCLEOTIDE SEQUENCE [LARGE SCALE GENOMIC DNA]</scope>
    <source>
        <strain evidence="2 3">JCM 13560</strain>
    </source>
</reference>
<gene>
    <name evidence="2" type="ORF">C461_12493</name>
</gene>
<dbReference type="Proteomes" id="UP000011575">
    <property type="component" value="Unassembled WGS sequence"/>
</dbReference>
<dbReference type="PROSITE" id="PS51318">
    <property type="entry name" value="TAT"/>
    <property type="match status" value="1"/>
</dbReference>
<name>M0P788_9EURY</name>
<feature type="transmembrane region" description="Helical" evidence="1">
    <location>
        <begin position="171"/>
        <end position="190"/>
    </location>
</feature>
<comment type="caution">
    <text evidence="2">The sequence shown here is derived from an EMBL/GenBank/DDBJ whole genome shotgun (WGS) entry which is preliminary data.</text>
</comment>
<keyword evidence="1" id="KW-0472">Membrane</keyword>
<keyword evidence="3" id="KW-1185">Reference proteome</keyword>
<proteinExistence type="predicted"/>